<dbReference type="CDD" id="cd18808">
    <property type="entry name" value="SF1_C_Upf1"/>
    <property type="match status" value="1"/>
</dbReference>
<accession>A0AA38FKJ3</accession>
<dbReference type="GO" id="GO:0016787">
    <property type="term" value="F:hydrolase activity"/>
    <property type="evidence" value="ECO:0007669"/>
    <property type="project" value="UniProtKB-KW"/>
</dbReference>
<evidence type="ECO:0008006" key="11">
    <source>
        <dbReference type="Google" id="ProtNLM"/>
    </source>
</evidence>
<feature type="compositionally biased region" description="Basic and acidic residues" evidence="5">
    <location>
        <begin position="885"/>
        <end position="895"/>
    </location>
</feature>
<keyword evidence="4" id="KW-0067">ATP-binding</keyword>
<feature type="compositionally biased region" description="Polar residues" evidence="5">
    <location>
        <begin position="896"/>
        <end position="905"/>
    </location>
</feature>
<feature type="domain" description="DNA2/NAM7 helicase helicase" evidence="6">
    <location>
        <begin position="668"/>
        <end position="1048"/>
    </location>
</feature>
<feature type="compositionally biased region" description="Polar residues" evidence="5">
    <location>
        <begin position="1595"/>
        <end position="1609"/>
    </location>
</feature>
<dbReference type="InterPro" id="IPR041679">
    <property type="entry name" value="DNA2/NAM7-like_C"/>
</dbReference>
<dbReference type="CDD" id="cd18042">
    <property type="entry name" value="DEXXQc_SETX"/>
    <property type="match status" value="1"/>
</dbReference>
<evidence type="ECO:0000256" key="3">
    <source>
        <dbReference type="ARBA" id="ARBA00022806"/>
    </source>
</evidence>
<keyword evidence="1" id="KW-0547">Nucleotide-binding</keyword>
<feature type="region of interest" description="Disordered" evidence="5">
    <location>
        <begin position="175"/>
        <end position="214"/>
    </location>
</feature>
<organism evidence="9 10">
    <name type="scientific">Taxus chinensis</name>
    <name type="common">Chinese yew</name>
    <name type="synonym">Taxus wallichiana var. chinensis</name>
    <dbReference type="NCBI Taxonomy" id="29808"/>
    <lineage>
        <taxon>Eukaryota</taxon>
        <taxon>Viridiplantae</taxon>
        <taxon>Streptophyta</taxon>
        <taxon>Embryophyta</taxon>
        <taxon>Tracheophyta</taxon>
        <taxon>Spermatophyta</taxon>
        <taxon>Pinopsida</taxon>
        <taxon>Pinidae</taxon>
        <taxon>Conifers II</taxon>
        <taxon>Cupressales</taxon>
        <taxon>Taxaceae</taxon>
        <taxon>Taxus</taxon>
    </lineage>
</organism>
<evidence type="ECO:0000259" key="6">
    <source>
        <dbReference type="Pfam" id="PF13086"/>
    </source>
</evidence>
<feature type="domain" description="DNA2/NAM7 helicase-like C-terminal" evidence="7">
    <location>
        <begin position="1055"/>
        <end position="1261"/>
    </location>
</feature>
<reference evidence="9 10" key="1">
    <citation type="journal article" date="2021" name="Nat. Plants">
        <title>The Taxus genome provides insights into paclitaxel biosynthesis.</title>
        <authorList>
            <person name="Xiong X."/>
            <person name="Gou J."/>
            <person name="Liao Q."/>
            <person name="Li Y."/>
            <person name="Zhou Q."/>
            <person name="Bi G."/>
            <person name="Li C."/>
            <person name="Du R."/>
            <person name="Wang X."/>
            <person name="Sun T."/>
            <person name="Guo L."/>
            <person name="Liang H."/>
            <person name="Lu P."/>
            <person name="Wu Y."/>
            <person name="Zhang Z."/>
            <person name="Ro D.K."/>
            <person name="Shang Y."/>
            <person name="Huang S."/>
            <person name="Yan J."/>
        </authorList>
    </citation>
    <scope>NUCLEOTIDE SEQUENCE [LARGE SCALE GENOMIC DNA]</scope>
    <source>
        <strain evidence="9">Ta-2019</strain>
    </source>
</reference>
<feature type="compositionally biased region" description="Polar residues" evidence="5">
    <location>
        <begin position="204"/>
        <end position="214"/>
    </location>
</feature>
<dbReference type="InterPro" id="IPR056474">
    <property type="entry name" value="SEN1_barrel"/>
</dbReference>
<dbReference type="InterPro" id="IPR047187">
    <property type="entry name" value="SF1_C_Upf1"/>
</dbReference>
<feature type="compositionally biased region" description="Polar residues" evidence="5">
    <location>
        <begin position="1404"/>
        <end position="1414"/>
    </location>
</feature>
<name>A0AA38FKJ3_TAXCH</name>
<dbReference type="Pfam" id="PF13086">
    <property type="entry name" value="AAA_11"/>
    <property type="match status" value="1"/>
</dbReference>
<dbReference type="PANTHER" id="PTHR10887:SF495">
    <property type="entry name" value="HELICASE SENATAXIN ISOFORM X1-RELATED"/>
    <property type="match status" value="1"/>
</dbReference>
<evidence type="ECO:0000259" key="7">
    <source>
        <dbReference type="Pfam" id="PF13087"/>
    </source>
</evidence>
<dbReference type="FunFam" id="3.40.50.300:FF:000326">
    <property type="entry name" value="P-loop containing nucleoside triphosphate hydrolase"/>
    <property type="match status" value="1"/>
</dbReference>
<evidence type="ECO:0000256" key="1">
    <source>
        <dbReference type="ARBA" id="ARBA00022741"/>
    </source>
</evidence>
<feature type="region of interest" description="Disordered" evidence="5">
    <location>
        <begin position="885"/>
        <end position="905"/>
    </location>
</feature>
<sequence>MTFVRVLEILPLVVGYMSSFRFKKSLFLEVAGSSSNTISRIEDDTWFHDLIDWGKSQLMVIRRHWKQAFLGILKAAKGFISGSSLKAIISMETMLASDNLGVDELREHVSFLTMSILAENASVPQRQREKQPLKSIPVPEADVSHKEDDDVEILEFQREHEVIVLSDDEVEKDRESSLSSKSCVESQFQRPPSLEMEKTKQDFENSYDSQSHKQNLKNSTDLRVSLASVTSSSVCCLPNATIDFTSKYGTKDPLLVCDSSDNRCISVPQHENMNMYIPDSTPQPAVANNISLPSPIITAKGNISCGKIQETTKNLGALIRGTDSGSHVVQDENDNFENLSRNSCVQKASTAVKSGEDFLLKKLVTNNKSDPLEFALDATKNMQPLSTKPAVTTKRQLIYLQAPLEQDKDSFARLHAGMKKNKPPRLDEWYKPILELDYFVVVGISLSDREPENLPVGPLTEVPSSFLSPDHYMDVFRPLVLEEFKAQLRRSFEEVSSPEEMCCGSLRLLSLEKVDDFQLVRFMAEGGEDAASRGCFENDLVLLSRQPFQTVSQNVHMIGKVERRERDTKSRSTILVLRLYLHSGIIRLAKARRLLIERSKWCVTRLMSITPQLREFQALSAAKDLPLLPIILNPQTAAIKLAHIHSQAQGTDLKILPEPLKECLKEAFNESQLKAISVVLQQNISLENSGLSLIQGPPGTGKTRTILAIVSVLLATSKMSNHSMGKNNFSSKDVAYSCQFRGKQSMSQSAAIARSWQDAALARQLIKDTNKSVSKPFGMEGPRSARVLICAQSNAAVDELVSRICKHGLYNINGEVYKPYIVRVGNIKTVHPDSLPVFIDTLVEQRLGEKKQNEVDSQDDEAHNFTAMLRTKLEKLMDEIRTYEAQRSRRQDEQSNRSSIEDNGTCKDTNVVLKSETELKARLNILYKQKRGVFTELAAAEKKEKKAFEDNKAVKQGIRRAIIREAEIVVTTLSGCGGDIYSACIESASRNRNGKASGDSLFDAVVIDEAAQALEPATLIPLQLLKWTSGRCVMVGDPKQLPATVFSQLASKFSYECSMFERLQRADYPVTMLRTQYRMHPEISRFPSAHFYDNQLKDGGEKESRSATFHENIYLGPYMFYDVVDGYEESGRSIRSQSLCNESEVDVALEVLRFLKSRYPLEFIPERIGIITPYKQQLTLVRQRVTKEFGPSIAGNIEFNTVDGFQGRELDILIFSTVRASSEDMERPASKSGSIGFVSDVRRMNVALTRAKLSLWIIGNARTLHRSPHWEALLKNTKDRNLLLSIQKPYKSIFCSAQSESLSRKCPAASSVHGPSIKNIHDQSKISGKRLRKNTSKFDADNVENGQTQIHKAEESQLMVPAPGKNMEKHTHSNMSGSQGNGKLHTEINVGTGLEKYGKMFNDSIDNNKNSQRTQKAKSHPAKKNLTDRSDSKYQSKTLIDGTGKNGRSTKSNMKNHCLPERDNKGAIPESSKPWGDGNAKERAPITEKVKHLSGKHKQDTKNVRIEMKSNLSNAGQIEFHETNTESTTRGPSLQQSIIIQNPGESSSDLHGQIKDNFQQQVNESSKDDNVVRRKRQRDAVNAILPGAFIPSKRPNVQTASQPKSNREQ</sequence>
<feature type="compositionally biased region" description="Basic and acidic residues" evidence="5">
    <location>
        <begin position="1425"/>
        <end position="1434"/>
    </location>
</feature>
<dbReference type="GO" id="GO:0005524">
    <property type="term" value="F:ATP binding"/>
    <property type="evidence" value="ECO:0007669"/>
    <property type="project" value="UniProtKB-KW"/>
</dbReference>
<dbReference type="InterPro" id="IPR027417">
    <property type="entry name" value="P-loop_NTPase"/>
</dbReference>
<protein>
    <recommendedName>
        <fullName evidence="11">P-loop containing nucleoside triphosphate hydrolases superfamily protein</fullName>
    </recommendedName>
</protein>
<dbReference type="Pfam" id="PF23576">
    <property type="entry name" value="SEN1_barrel"/>
    <property type="match status" value="1"/>
</dbReference>
<dbReference type="InterPro" id="IPR041677">
    <property type="entry name" value="DNA2/NAM7_AAA_11"/>
</dbReference>
<dbReference type="Gene3D" id="3.40.50.300">
    <property type="entry name" value="P-loop containing nucleotide triphosphate hydrolases"/>
    <property type="match status" value="2"/>
</dbReference>
<comment type="caution">
    <text evidence="9">The sequence shown here is derived from an EMBL/GenBank/DDBJ whole genome shotgun (WGS) entry which is preliminary data.</text>
</comment>
<dbReference type="InterPro" id="IPR045055">
    <property type="entry name" value="DNA2/NAM7-like"/>
</dbReference>
<feature type="region of interest" description="Disordered" evidence="5">
    <location>
        <begin position="1559"/>
        <end position="1609"/>
    </location>
</feature>
<gene>
    <name evidence="9" type="ORF">KI387_010176</name>
</gene>
<keyword evidence="10" id="KW-1185">Reference proteome</keyword>
<dbReference type="PANTHER" id="PTHR10887">
    <property type="entry name" value="DNA2/NAM7 HELICASE FAMILY"/>
    <property type="match status" value="1"/>
</dbReference>
<keyword evidence="3" id="KW-0347">Helicase</keyword>
<evidence type="ECO:0000256" key="4">
    <source>
        <dbReference type="ARBA" id="ARBA00022840"/>
    </source>
</evidence>
<evidence type="ECO:0000256" key="5">
    <source>
        <dbReference type="SAM" id="MobiDB-lite"/>
    </source>
</evidence>
<evidence type="ECO:0000313" key="9">
    <source>
        <dbReference type="EMBL" id="KAH9305772.1"/>
    </source>
</evidence>
<dbReference type="EMBL" id="JAHRHJ020000008">
    <property type="protein sequence ID" value="KAH9305772.1"/>
    <property type="molecule type" value="Genomic_DNA"/>
</dbReference>
<keyword evidence="2" id="KW-0378">Hydrolase</keyword>
<dbReference type="Pfam" id="PF13087">
    <property type="entry name" value="AAA_12"/>
    <property type="match status" value="1"/>
</dbReference>
<proteinExistence type="predicted"/>
<dbReference type="Proteomes" id="UP000824469">
    <property type="component" value="Unassembled WGS sequence"/>
</dbReference>
<feature type="domain" description="Helicase SEN1 beta-barrel" evidence="8">
    <location>
        <begin position="500"/>
        <end position="606"/>
    </location>
</feature>
<evidence type="ECO:0000259" key="8">
    <source>
        <dbReference type="Pfam" id="PF23576"/>
    </source>
</evidence>
<feature type="compositionally biased region" description="Low complexity" evidence="5">
    <location>
        <begin position="177"/>
        <end position="186"/>
    </location>
</feature>
<feature type="non-terminal residue" evidence="9">
    <location>
        <position position="1609"/>
    </location>
</feature>
<dbReference type="GO" id="GO:0004386">
    <property type="term" value="F:helicase activity"/>
    <property type="evidence" value="ECO:0007669"/>
    <property type="project" value="UniProtKB-KW"/>
</dbReference>
<dbReference type="SUPFAM" id="SSF52540">
    <property type="entry name" value="P-loop containing nucleoside triphosphate hydrolases"/>
    <property type="match status" value="1"/>
</dbReference>
<feature type="region of interest" description="Disordered" evidence="5">
    <location>
        <begin position="1401"/>
        <end position="1485"/>
    </location>
</feature>
<dbReference type="GO" id="GO:0005694">
    <property type="term" value="C:chromosome"/>
    <property type="evidence" value="ECO:0007669"/>
    <property type="project" value="UniProtKB-ARBA"/>
</dbReference>
<evidence type="ECO:0000313" key="10">
    <source>
        <dbReference type="Proteomes" id="UP000824469"/>
    </source>
</evidence>
<feature type="compositionally biased region" description="Polar residues" evidence="5">
    <location>
        <begin position="1446"/>
        <end position="1455"/>
    </location>
</feature>
<evidence type="ECO:0000256" key="2">
    <source>
        <dbReference type="ARBA" id="ARBA00022801"/>
    </source>
</evidence>